<reference evidence="8 9" key="1">
    <citation type="submission" date="2014-06" db="EMBL/GenBank/DDBJ databases">
        <title>Genome characterization of distinct group I Clostridium botulinum lineages.</title>
        <authorList>
            <person name="Giordani F."/>
            <person name="Anselmo A."/>
            <person name="Fillo S."/>
            <person name="Palozzi A.M."/>
            <person name="Fortunato A."/>
            <person name="Gentile B."/>
            <person name="Ciammaruconi A."/>
            <person name="Anniballi F."/>
            <person name="De Medici D."/>
            <person name="Lista F."/>
        </authorList>
    </citation>
    <scope>NUCLEOTIDE SEQUENCE [LARGE SCALE GENOMIC DNA]</scope>
    <source>
        <strain evidence="8 9">B2 450</strain>
    </source>
</reference>
<evidence type="ECO:0000256" key="5">
    <source>
        <dbReference type="ARBA" id="ARBA00023163"/>
    </source>
</evidence>
<dbReference type="PANTHER" id="PTHR11608">
    <property type="entry name" value="BIFUNCTIONAL PROTEIN PYRR"/>
    <property type="match status" value="1"/>
</dbReference>
<evidence type="ECO:0000256" key="2">
    <source>
        <dbReference type="ARBA" id="ARBA00022472"/>
    </source>
</evidence>
<proteinExistence type="inferred from homology"/>
<accession>A0A0D0ZY60</accession>
<comment type="function">
    <text evidence="6">Also displays a weak uracil phosphoribosyltransferase activity which is not physiologically significant.</text>
</comment>
<evidence type="ECO:0000256" key="4">
    <source>
        <dbReference type="ARBA" id="ARBA00023015"/>
    </source>
</evidence>
<keyword evidence="4 6" id="KW-0805">Transcription regulation</keyword>
<dbReference type="NCBIfam" id="NF003549">
    <property type="entry name" value="PRK05205.1-5"/>
    <property type="match status" value="1"/>
</dbReference>
<dbReference type="NCBIfam" id="NF003548">
    <property type="entry name" value="PRK05205.1-4"/>
    <property type="match status" value="1"/>
</dbReference>
<dbReference type="Pfam" id="PF00156">
    <property type="entry name" value="Pribosyltran"/>
    <property type="match status" value="1"/>
</dbReference>
<gene>
    <name evidence="6" type="primary">pyrR</name>
    <name evidence="8" type="ORF">N495_07740</name>
</gene>
<dbReference type="InterPro" id="IPR029057">
    <property type="entry name" value="PRTase-like"/>
</dbReference>
<evidence type="ECO:0000256" key="6">
    <source>
        <dbReference type="HAMAP-Rule" id="MF_01219"/>
    </source>
</evidence>
<evidence type="ECO:0000256" key="1">
    <source>
        <dbReference type="ARBA" id="ARBA00005565"/>
    </source>
</evidence>
<feature type="short sequence motif" description="PRPP-binding" evidence="6">
    <location>
        <begin position="99"/>
        <end position="111"/>
    </location>
</feature>
<dbReference type="GO" id="GO:0006353">
    <property type="term" value="P:DNA-templated transcription termination"/>
    <property type="evidence" value="ECO:0007669"/>
    <property type="project" value="UniProtKB-UniRule"/>
</dbReference>
<keyword evidence="6 8" id="KW-0328">Glycosyltransferase</keyword>
<evidence type="ECO:0000259" key="7">
    <source>
        <dbReference type="Pfam" id="PF00156"/>
    </source>
</evidence>
<dbReference type="InterPro" id="IPR023050">
    <property type="entry name" value="PyrR"/>
</dbReference>
<feature type="domain" description="Phosphoribosyltransferase" evidence="7">
    <location>
        <begin position="6"/>
        <end position="165"/>
    </location>
</feature>
<dbReference type="InterPro" id="IPR050137">
    <property type="entry name" value="PyrR_bifunctional"/>
</dbReference>
<dbReference type="CDD" id="cd06223">
    <property type="entry name" value="PRTases_typeI"/>
    <property type="match status" value="1"/>
</dbReference>
<dbReference type="GO" id="GO:0004845">
    <property type="term" value="F:uracil phosphoribosyltransferase activity"/>
    <property type="evidence" value="ECO:0007669"/>
    <property type="project" value="UniProtKB-UniRule"/>
</dbReference>
<dbReference type="HOGENOM" id="CLU_094234_2_1_9"/>
<comment type="subunit">
    <text evidence="6">Homodimer and homohexamer; in equilibrium.</text>
</comment>
<dbReference type="GO" id="GO:0003723">
    <property type="term" value="F:RNA binding"/>
    <property type="evidence" value="ECO:0007669"/>
    <property type="project" value="UniProtKB-UniRule"/>
</dbReference>
<evidence type="ECO:0000313" key="8">
    <source>
        <dbReference type="EMBL" id="KIS23488.1"/>
    </source>
</evidence>
<comment type="caution">
    <text evidence="8">The sequence shown here is derived from an EMBL/GenBank/DDBJ whole genome shotgun (WGS) entry which is preliminary data.</text>
</comment>
<comment type="similarity">
    <text evidence="1 6">Belongs to the purine/pyrimidine phosphoribosyltransferase family. PyrR subfamily.</text>
</comment>
<dbReference type="FunFam" id="3.40.50.2020:FF:000020">
    <property type="entry name" value="Bifunctional protein PyrR"/>
    <property type="match status" value="1"/>
</dbReference>
<dbReference type="EMBL" id="JXSU01000007">
    <property type="protein sequence ID" value="KIS23488.1"/>
    <property type="molecule type" value="Genomic_DNA"/>
</dbReference>
<dbReference type="AlphaFoldDB" id="A0A0D0ZY60"/>
<evidence type="ECO:0000256" key="3">
    <source>
        <dbReference type="ARBA" id="ARBA00022679"/>
    </source>
</evidence>
<protein>
    <recommendedName>
        <fullName evidence="6">Bifunctional protein PyrR</fullName>
    </recommendedName>
    <domain>
        <recommendedName>
            <fullName evidence="6">Pyrimidine operon regulatory protein</fullName>
        </recommendedName>
    </domain>
    <domain>
        <recommendedName>
            <fullName evidence="6">Uracil phosphoribosyltransferase</fullName>
            <shortName evidence="6">UPRTase</shortName>
            <ecNumber evidence="6">2.4.2.9</ecNumber>
        </recommendedName>
    </domain>
</protein>
<dbReference type="HAMAP" id="MF_01219">
    <property type="entry name" value="PyrR"/>
    <property type="match status" value="1"/>
</dbReference>
<dbReference type="OrthoDB" id="9802227at2"/>
<sequence length="178" mass="20072">MNLKAEILDEKGIKRSLTRIAHEIIEKNKGVEDIILVGIKRRGYPLAKRIAKAIENIEDIKVPVGSVDITLYRDDLTKENEQPVIKSLDLEHHINDKKIILVDDVVFTGRTVRAAMDATIHHGRPSGIQLAVLVDRGHRELPIRPDFVGKNIPTSRTEVVSVHLKELDGQDSIKIFEK</sequence>
<dbReference type="RefSeq" id="WP_003486519.1">
    <property type="nucleotide sequence ID" value="NZ_JXSU01000007.1"/>
</dbReference>
<dbReference type="PANTHER" id="PTHR11608:SF0">
    <property type="entry name" value="BIFUNCTIONAL PROTEIN PYRR"/>
    <property type="match status" value="1"/>
</dbReference>
<dbReference type="GeneID" id="92938221"/>
<dbReference type="Proteomes" id="UP000032250">
    <property type="component" value="Unassembled WGS sequence"/>
</dbReference>
<comment type="function">
    <text evidence="6">Regulates transcriptional attenuation of the pyrimidine nucleotide (pyr) operon by binding in a uridine-dependent manner to specific sites on pyr mRNA. This disrupts an antiterminator hairpin in the RNA and favors formation of a downstream transcription terminator, leading to a reduced expression of downstream genes.</text>
</comment>
<name>A0A0D0ZY60_CLOBO</name>
<keyword evidence="5 6" id="KW-0804">Transcription</keyword>
<keyword evidence="6" id="KW-0694">RNA-binding</keyword>
<keyword evidence="3 6" id="KW-0808">Transferase</keyword>
<dbReference type="Gene3D" id="3.40.50.2020">
    <property type="match status" value="1"/>
</dbReference>
<evidence type="ECO:0000313" key="9">
    <source>
        <dbReference type="Proteomes" id="UP000032250"/>
    </source>
</evidence>
<dbReference type="InterPro" id="IPR000836">
    <property type="entry name" value="PRTase_dom"/>
</dbReference>
<dbReference type="EC" id="2.4.2.9" evidence="6"/>
<organism evidence="8 9">
    <name type="scientific">Clostridium botulinum B2 450</name>
    <dbReference type="NCBI Taxonomy" id="1379739"/>
    <lineage>
        <taxon>Bacteria</taxon>
        <taxon>Bacillati</taxon>
        <taxon>Bacillota</taxon>
        <taxon>Clostridia</taxon>
        <taxon>Eubacteriales</taxon>
        <taxon>Clostridiaceae</taxon>
        <taxon>Clostridium</taxon>
    </lineage>
</organism>
<dbReference type="SUPFAM" id="SSF53271">
    <property type="entry name" value="PRTase-like"/>
    <property type="match status" value="1"/>
</dbReference>
<keyword evidence="2 6" id="KW-0806">Transcription termination</keyword>
<dbReference type="PATRIC" id="fig|1379739.3.peg.1893"/>
<comment type="catalytic activity">
    <reaction evidence="6">
        <text>UMP + diphosphate = 5-phospho-alpha-D-ribose 1-diphosphate + uracil</text>
        <dbReference type="Rhea" id="RHEA:13017"/>
        <dbReference type="ChEBI" id="CHEBI:17568"/>
        <dbReference type="ChEBI" id="CHEBI:33019"/>
        <dbReference type="ChEBI" id="CHEBI:57865"/>
        <dbReference type="ChEBI" id="CHEBI:58017"/>
        <dbReference type="EC" id="2.4.2.9"/>
    </reaction>
</comment>